<protein>
    <recommendedName>
        <fullName evidence="1">DUF7424 domain-containing protein</fullName>
    </recommendedName>
</protein>
<dbReference type="Pfam" id="PF24199">
    <property type="entry name" value="DUF7424"/>
    <property type="match status" value="1"/>
</dbReference>
<reference evidence="2 3" key="1">
    <citation type="submission" date="2017-02" db="EMBL/GenBank/DDBJ databases">
        <authorList>
            <person name="Peterson S.W."/>
        </authorList>
    </citation>
    <scope>NUCLEOTIDE SEQUENCE [LARGE SCALE GENOMIC DNA]</scope>
    <source>
        <strain evidence="2 3">ATCC BAA-909</strain>
    </source>
</reference>
<dbReference type="EMBL" id="FUXC01000021">
    <property type="protein sequence ID" value="SKA08760.1"/>
    <property type="molecule type" value="Genomic_DNA"/>
</dbReference>
<evidence type="ECO:0000259" key="1">
    <source>
        <dbReference type="Pfam" id="PF24199"/>
    </source>
</evidence>
<organism evidence="2 3">
    <name type="scientific">Treponema berlinense</name>
    <dbReference type="NCBI Taxonomy" id="225004"/>
    <lineage>
        <taxon>Bacteria</taxon>
        <taxon>Pseudomonadati</taxon>
        <taxon>Spirochaetota</taxon>
        <taxon>Spirochaetia</taxon>
        <taxon>Spirochaetales</taxon>
        <taxon>Treponemataceae</taxon>
        <taxon>Treponema</taxon>
    </lineage>
</organism>
<proteinExistence type="predicted"/>
<keyword evidence="3" id="KW-1185">Reference proteome</keyword>
<dbReference type="GeneID" id="303368370"/>
<sequence length="220" mass="26068">MKKRIYGITLLFLLCFLFLGCGGEIKISIFTRDLQDVLASRNEVIYTNVNIIVESLQDENDISFLRNCLNGFSNEHIIEYNYSTSLSFDIKVPIIRDGTNLDFSKDLLIIEGKNNNDNLDFYVKYNRDLLSRIDRYFYNTHYQNIELSKFKIRMEINNDERKSLNLITYSAYVNGKAYPFEHNEELKERDRITVEISEIFGKYISNMNEYEKKYPIFSIK</sequence>
<dbReference type="PROSITE" id="PS51257">
    <property type="entry name" value="PROKAR_LIPOPROTEIN"/>
    <property type="match status" value="1"/>
</dbReference>
<name>A0A1T4QYF2_9SPIR</name>
<dbReference type="AlphaFoldDB" id="A0A1T4QYF2"/>
<dbReference type="RefSeq" id="WP_078931883.1">
    <property type="nucleotide sequence ID" value="NZ_FUXC01000021.1"/>
</dbReference>
<feature type="domain" description="DUF7424" evidence="1">
    <location>
        <begin position="24"/>
        <end position="218"/>
    </location>
</feature>
<dbReference type="STRING" id="225004.SAMN02745152_02167"/>
<dbReference type="InterPro" id="IPR055847">
    <property type="entry name" value="DUF7424"/>
</dbReference>
<evidence type="ECO:0000313" key="3">
    <source>
        <dbReference type="Proteomes" id="UP000190395"/>
    </source>
</evidence>
<gene>
    <name evidence="2" type="ORF">SAMN02745152_02167</name>
</gene>
<dbReference type="Proteomes" id="UP000190395">
    <property type="component" value="Unassembled WGS sequence"/>
</dbReference>
<accession>A0A1T4QYF2</accession>
<evidence type="ECO:0000313" key="2">
    <source>
        <dbReference type="EMBL" id="SKA08760.1"/>
    </source>
</evidence>